<dbReference type="PANTHER" id="PTHR34354">
    <property type="entry name" value="NADPH-DEPENDENT 7-CYANO-7-DEAZAGUANINE REDUCTASE"/>
    <property type="match status" value="1"/>
</dbReference>
<dbReference type="EC" id="1.7.1.13" evidence="5"/>
<comment type="function">
    <text evidence="5">Catalyzes the NADPH-dependent reduction of 7-cyano-7-deazaguanine (preQ0) to 7-aminomethyl-7-deazaguanine (preQ1).</text>
</comment>
<organism evidence="6 7">
    <name type="scientific">Stygiobacter electus</name>
    <dbReference type="NCBI Taxonomy" id="3032292"/>
    <lineage>
        <taxon>Bacteria</taxon>
        <taxon>Pseudomonadati</taxon>
        <taxon>Ignavibacteriota</taxon>
        <taxon>Ignavibacteria</taxon>
        <taxon>Ignavibacteriales</taxon>
        <taxon>Melioribacteraceae</taxon>
        <taxon>Stygiobacter</taxon>
    </lineage>
</organism>
<dbReference type="GO" id="GO:0033739">
    <property type="term" value="F:preQ1 synthase activity"/>
    <property type="evidence" value="ECO:0007669"/>
    <property type="project" value="UniProtKB-UniRule"/>
</dbReference>
<dbReference type="RefSeq" id="WP_321536023.1">
    <property type="nucleotide sequence ID" value="NZ_JARGDL010000011.1"/>
</dbReference>
<dbReference type="AlphaFoldDB" id="A0AAE3TCB7"/>
<evidence type="ECO:0000256" key="4">
    <source>
        <dbReference type="ARBA" id="ARBA00023002"/>
    </source>
</evidence>
<feature type="binding site" evidence="5">
    <location>
        <begin position="55"/>
        <end position="57"/>
    </location>
    <ligand>
        <name>substrate</name>
    </ligand>
</feature>
<comment type="subcellular location">
    <subcellularLocation>
        <location evidence="5">Cytoplasm</location>
    </subcellularLocation>
</comment>
<keyword evidence="4 5" id="KW-0560">Oxidoreductase</keyword>
<reference evidence="6" key="1">
    <citation type="submission" date="2023-03" db="EMBL/GenBank/DDBJ databases">
        <title>Stygiobacter electus gen. nov., sp. nov., facultatively anaerobic thermotolerant bacterium of the class Ignavibacteria from a well of Yessentuki mineral water deposit.</title>
        <authorList>
            <person name="Podosokorskaya O.A."/>
            <person name="Elcheninov A.G."/>
            <person name="Petrova N.F."/>
            <person name="Zavarzina D.G."/>
            <person name="Kublanov I.V."/>
            <person name="Merkel A.Y."/>
        </authorList>
    </citation>
    <scope>NUCLEOTIDE SEQUENCE</scope>
    <source>
        <strain evidence="6">09-Me</strain>
    </source>
</reference>
<proteinExistence type="inferred from homology"/>
<evidence type="ECO:0000256" key="2">
    <source>
        <dbReference type="ARBA" id="ARBA00022785"/>
    </source>
</evidence>
<keyword evidence="1 5" id="KW-0963">Cytoplasm</keyword>
<dbReference type="GO" id="GO:0008616">
    <property type="term" value="P:tRNA queuosine(34) biosynthetic process"/>
    <property type="evidence" value="ECO:0007669"/>
    <property type="project" value="UniProtKB-UniRule"/>
</dbReference>
<comment type="similarity">
    <text evidence="5">Belongs to the GTP cyclohydrolase I family. QueF type 1 subfamily.</text>
</comment>
<comment type="pathway">
    <text evidence="5">tRNA modification; tRNA-queuosine biosynthesis.</text>
</comment>
<keyword evidence="2 5" id="KW-0671">Queuosine biosynthesis</keyword>
<feature type="active site" description="Proton donor" evidence="5">
    <location>
        <position position="40"/>
    </location>
</feature>
<dbReference type="EMBL" id="JARGDL010000011">
    <property type="protein sequence ID" value="MDF1612253.1"/>
    <property type="molecule type" value="Genomic_DNA"/>
</dbReference>
<comment type="caution">
    <text evidence="6">The sequence shown here is derived from an EMBL/GenBank/DDBJ whole genome shotgun (WGS) entry which is preliminary data.</text>
</comment>
<dbReference type="InterPro" id="IPR029500">
    <property type="entry name" value="QueF"/>
</dbReference>
<protein>
    <recommendedName>
        <fullName evidence="5">NADPH-dependent 7-cyano-7-deazaguanine reductase</fullName>
        <ecNumber evidence="5">1.7.1.13</ecNumber>
    </recommendedName>
    <alternativeName>
        <fullName evidence="5">7-cyano-7-carbaguanine reductase</fullName>
    </alternativeName>
    <alternativeName>
        <fullName evidence="5">NADPH-dependent nitrile oxidoreductase</fullName>
    </alternativeName>
    <alternativeName>
        <fullName evidence="5">PreQ(0) reductase</fullName>
    </alternativeName>
</protein>
<dbReference type="PIRSF" id="PIRSF027377">
    <property type="entry name" value="Nitrile_oxidored_QueF"/>
    <property type="match status" value="1"/>
</dbReference>
<dbReference type="Pfam" id="PF14489">
    <property type="entry name" value="QueF"/>
    <property type="match status" value="1"/>
</dbReference>
<dbReference type="InterPro" id="IPR050084">
    <property type="entry name" value="NADPH_dep_7-cyano-7-deazaG_red"/>
</dbReference>
<dbReference type="Gene3D" id="3.30.1130.10">
    <property type="match status" value="1"/>
</dbReference>
<name>A0AAE3TCB7_9BACT</name>
<dbReference type="PANTHER" id="PTHR34354:SF1">
    <property type="entry name" value="NADPH-DEPENDENT 7-CYANO-7-DEAZAGUANINE REDUCTASE"/>
    <property type="match status" value="1"/>
</dbReference>
<sequence>MNEKQKILVTFPNPNPERDYTIIHVAPEFTSVCPVTGQPDFGTITFEYIADKLCVELKSYKLYLQSFRNDGIYFEAVTNKILQDLDEILKPRYIKITAKFNTRGGIHSEIIAENRRKKLKKKFV</sequence>
<accession>A0AAE3TCB7</accession>
<evidence type="ECO:0000256" key="5">
    <source>
        <dbReference type="HAMAP-Rule" id="MF_00818"/>
    </source>
</evidence>
<comment type="caution">
    <text evidence="5">Lacks conserved residue(s) required for the propagation of feature annotation.</text>
</comment>
<evidence type="ECO:0000313" key="6">
    <source>
        <dbReference type="EMBL" id="MDF1612253.1"/>
    </source>
</evidence>
<evidence type="ECO:0000256" key="3">
    <source>
        <dbReference type="ARBA" id="ARBA00022857"/>
    </source>
</evidence>
<dbReference type="GO" id="GO:0005737">
    <property type="term" value="C:cytoplasm"/>
    <property type="evidence" value="ECO:0007669"/>
    <property type="project" value="UniProtKB-SubCell"/>
</dbReference>
<dbReference type="InterPro" id="IPR043133">
    <property type="entry name" value="GTP-CH-I_C/QueF"/>
</dbReference>
<evidence type="ECO:0000256" key="1">
    <source>
        <dbReference type="ARBA" id="ARBA00022490"/>
    </source>
</evidence>
<comment type="catalytic activity">
    <reaction evidence="5">
        <text>7-aminomethyl-7-carbaguanine + 2 NADP(+) = 7-cyano-7-carbaguanine + 2 NADPH + 3 H(+)</text>
        <dbReference type="Rhea" id="RHEA:13409"/>
        <dbReference type="ChEBI" id="CHEBI:15378"/>
        <dbReference type="ChEBI" id="CHEBI:45075"/>
        <dbReference type="ChEBI" id="CHEBI:57783"/>
        <dbReference type="ChEBI" id="CHEBI:58349"/>
        <dbReference type="ChEBI" id="CHEBI:58703"/>
        <dbReference type="EC" id="1.7.1.13"/>
    </reaction>
</comment>
<dbReference type="InterPro" id="IPR016856">
    <property type="entry name" value="QueF_type1"/>
</dbReference>
<dbReference type="SUPFAM" id="SSF55620">
    <property type="entry name" value="Tetrahydrobiopterin biosynthesis enzymes-like"/>
    <property type="match status" value="1"/>
</dbReference>
<feature type="active site" description="Thioimide intermediate" evidence="5">
    <location>
        <position position="33"/>
    </location>
</feature>
<dbReference type="HAMAP" id="MF_00818">
    <property type="entry name" value="QueF_type1"/>
    <property type="match status" value="1"/>
</dbReference>
<keyword evidence="7" id="KW-1185">Reference proteome</keyword>
<keyword evidence="3 5" id="KW-0521">NADP</keyword>
<dbReference type="NCBIfam" id="TIGR03139">
    <property type="entry name" value="QueF-II"/>
    <property type="match status" value="1"/>
</dbReference>
<dbReference type="Proteomes" id="UP001221302">
    <property type="component" value="Unassembled WGS sequence"/>
</dbReference>
<evidence type="ECO:0000313" key="7">
    <source>
        <dbReference type="Proteomes" id="UP001221302"/>
    </source>
</evidence>
<gene>
    <name evidence="5 6" type="primary">queF</name>
    <name evidence="6" type="ORF">P0M35_08835</name>
</gene>